<keyword evidence="7" id="KW-1185">Reference proteome</keyword>
<dbReference type="SMART" id="SM00385">
    <property type="entry name" value="CYCLIN"/>
    <property type="match status" value="2"/>
</dbReference>
<dbReference type="SUPFAM" id="SSF47954">
    <property type="entry name" value="Cyclin-like"/>
    <property type="match status" value="2"/>
</dbReference>
<dbReference type="InterPro" id="IPR013763">
    <property type="entry name" value="Cyclin-like_dom"/>
</dbReference>
<dbReference type="EMBL" id="CAUYUJ010005625">
    <property type="protein sequence ID" value="CAK0814373.1"/>
    <property type="molecule type" value="Genomic_DNA"/>
</dbReference>
<gene>
    <name evidence="6" type="ORF">PCOR1329_LOCUS18002</name>
</gene>
<dbReference type="CDD" id="cd20537">
    <property type="entry name" value="CYCLIN_CCNO-like_rpt2"/>
    <property type="match status" value="1"/>
</dbReference>
<protein>
    <recommendedName>
        <fullName evidence="8">G2/mitotic-specific cyclin-B3</fullName>
    </recommendedName>
</protein>
<feature type="domain" description="Cyclin C-terminal" evidence="5">
    <location>
        <begin position="268"/>
        <end position="385"/>
    </location>
</feature>
<dbReference type="SMART" id="SM01332">
    <property type="entry name" value="Cyclin_C"/>
    <property type="match status" value="1"/>
</dbReference>
<dbReference type="Pfam" id="PF00134">
    <property type="entry name" value="Cyclin_N"/>
    <property type="match status" value="1"/>
</dbReference>
<dbReference type="CDD" id="cd20507">
    <property type="entry name" value="CYCLIN_CCNB1-like_rpt1"/>
    <property type="match status" value="1"/>
</dbReference>
<organism evidence="6 7">
    <name type="scientific">Prorocentrum cordatum</name>
    <dbReference type="NCBI Taxonomy" id="2364126"/>
    <lineage>
        <taxon>Eukaryota</taxon>
        <taxon>Sar</taxon>
        <taxon>Alveolata</taxon>
        <taxon>Dinophyceae</taxon>
        <taxon>Prorocentrales</taxon>
        <taxon>Prorocentraceae</taxon>
        <taxon>Prorocentrum</taxon>
    </lineage>
</organism>
<feature type="domain" description="Cyclin-like" evidence="4">
    <location>
        <begin position="272"/>
        <end position="354"/>
    </location>
</feature>
<reference evidence="6" key="1">
    <citation type="submission" date="2023-10" db="EMBL/GenBank/DDBJ databases">
        <authorList>
            <person name="Chen Y."/>
            <person name="Shah S."/>
            <person name="Dougan E. K."/>
            <person name="Thang M."/>
            <person name="Chan C."/>
        </authorList>
    </citation>
    <scope>NUCLEOTIDE SEQUENCE [LARGE SCALE GENOMIC DNA]</scope>
</reference>
<dbReference type="InterPro" id="IPR006671">
    <property type="entry name" value="Cyclin_N"/>
</dbReference>
<evidence type="ECO:0000259" key="4">
    <source>
        <dbReference type="SMART" id="SM00385"/>
    </source>
</evidence>
<evidence type="ECO:0008006" key="8">
    <source>
        <dbReference type="Google" id="ProtNLM"/>
    </source>
</evidence>
<dbReference type="PANTHER" id="PTHR10177">
    <property type="entry name" value="CYCLINS"/>
    <property type="match status" value="1"/>
</dbReference>
<evidence type="ECO:0000256" key="2">
    <source>
        <dbReference type="RuleBase" id="RU000383"/>
    </source>
</evidence>
<comment type="similarity">
    <text evidence="2">Belongs to the cyclin family.</text>
</comment>
<dbReference type="InterPro" id="IPR004367">
    <property type="entry name" value="Cyclin_C-dom"/>
</dbReference>
<sequence>MARSRSASGAGHQLLPSGAVSENVRALPHTTSATVLGDVTNTSGQHWAQWKRAAEPLAGAGATSAKKPAGIAAGAAAPASGIAPASLVAQMATPSGIGRSSSSAGRPCARPAPSPAPMEVESDVLNREDDPQHVVEYVPDIYMRMHAGEGDCQPQPAFLDWQTHVNSKMRAILVDWLVDVHKKYKLRPETLFLAVGITDRFLEKRTTARRHLQLLGITALLVAGKFEEQYPLTIQDTVYVTDRAYTKDEVIQMEVSILTLLDFKVCQPTAVHFLDRYQIVNGCKEEHRELANYLLELTLVEHKMVKYSPSHLAAAAMLLSNKLLRRQPSWPSVLAKHTRCTEQSLKECAKELCGLLEQAEQNPLQAIRKKYSQPRRHEIAKSRYITAVAGLAADAAQARPLRRASVASSGGHGRRASVGQQDDHGRSAADSTMM</sequence>
<dbReference type="InterPro" id="IPR036915">
    <property type="entry name" value="Cyclin-like_sf"/>
</dbReference>
<keyword evidence="1 2" id="KW-0195">Cyclin</keyword>
<evidence type="ECO:0000259" key="5">
    <source>
        <dbReference type="SMART" id="SM01332"/>
    </source>
</evidence>
<proteinExistence type="inferred from homology"/>
<feature type="region of interest" description="Disordered" evidence="3">
    <location>
        <begin position="402"/>
        <end position="434"/>
    </location>
</feature>
<name>A0ABN9R6C8_9DINO</name>
<feature type="region of interest" description="Disordered" evidence="3">
    <location>
        <begin position="94"/>
        <end position="123"/>
    </location>
</feature>
<feature type="compositionally biased region" description="Low complexity" evidence="3">
    <location>
        <begin position="95"/>
        <end position="109"/>
    </location>
</feature>
<feature type="domain" description="Cyclin-like" evidence="4">
    <location>
        <begin position="175"/>
        <end position="259"/>
    </location>
</feature>
<evidence type="ECO:0000256" key="1">
    <source>
        <dbReference type="ARBA" id="ARBA00023127"/>
    </source>
</evidence>
<evidence type="ECO:0000313" key="7">
    <source>
        <dbReference type="Proteomes" id="UP001189429"/>
    </source>
</evidence>
<dbReference type="Gene3D" id="1.10.472.10">
    <property type="entry name" value="Cyclin-like"/>
    <property type="match status" value="2"/>
</dbReference>
<dbReference type="Pfam" id="PF02984">
    <property type="entry name" value="Cyclin_C"/>
    <property type="match status" value="1"/>
</dbReference>
<dbReference type="InterPro" id="IPR039361">
    <property type="entry name" value="Cyclin"/>
</dbReference>
<comment type="caution">
    <text evidence="6">The sequence shown here is derived from an EMBL/GenBank/DDBJ whole genome shotgun (WGS) entry which is preliminary data.</text>
</comment>
<evidence type="ECO:0000313" key="6">
    <source>
        <dbReference type="EMBL" id="CAK0814373.1"/>
    </source>
</evidence>
<accession>A0ABN9R6C8</accession>
<evidence type="ECO:0000256" key="3">
    <source>
        <dbReference type="SAM" id="MobiDB-lite"/>
    </source>
</evidence>
<dbReference type="Proteomes" id="UP001189429">
    <property type="component" value="Unassembled WGS sequence"/>
</dbReference>